<name>A0ABT8GEB0_9MICO</name>
<feature type="transmembrane region" description="Helical" evidence="10">
    <location>
        <begin position="106"/>
        <end position="125"/>
    </location>
</feature>
<comment type="catalytic activity">
    <reaction evidence="8">
        <text>ATP + H2O = ADP + phosphate + H(+)</text>
        <dbReference type="Rhea" id="RHEA:13065"/>
        <dbReference type="ChEBI" id="CHEBI:15377"/>
        <dbReference type="ChEBI" id="CHEBI:15378"/>
        <dbReference type="ChEBI" id="CHEBI:30616"/>
        <dbReference type="ChEBI" id="CHEBI:43474"/>
        <dbReference type="ChEBI" id="CHEBI:456216"/>
    </reaction>
</comment>
<dbReference type="SUPFAM" id="SSF81665">
    <property type="entry name" value="Calcium ATPase, transmembrane domain M"/>
    <property type="match status" value="1"/>
</dbReference>
<dbReference type="SUPFAM" id="SSF81653">
    <property type="entry name" value="Calcium ATPase, transduction domain A"/>
    <property type="match status" value="1"/>
</dbReference>
<evidence type="ECO:0000256" key="8">
    <source>
        <dbReference type="ARBA" id="ARBA00049360"/>
    </source>
</evidence>
<comment type="caution">
    <text evidence="12">The sequence shown here is derived from an EMBL/GenBank/DDBJ whole genome shotgun (WGS) entry which is preliminary data.</text>
</comment>
<protein>
    <submittedName>
        <fullName evidence="12">HAD-IC family P-type ATPase</fullName>
    </submittedName>
</protein>
<dbReference type="InterPro" id="IPR023214">
    <property type="entry name" value="HAD_sf"/>
</dbReference>
<dbReference type="Gene3D" id="1.20.1110.10">
    <property type="entry name" value="Calcium-transporting ATPase, transmembrane domain"/>
    <property type="match status" value="2"/>
</dbReference>
<feature type="domain" description="Cation-transporting P-type ATPase N-terminal" evidence="11">
    <location>
        <begin position="28"/>
        <end position="102"/>
    </location>
</feature>
<dbReference type="InterPro" id="IPR001757">
    <property type="entry name" value="P_typ_ATPase"/>
</dbReference>
<dbReference type="SFLD" id="SFLDG00002">
    <property type="entry name" value="C1.7:_P-type_atpase_like"/>
    <property type="match status" value="1"/>
</dbReference>
<keyword evidence="3" id="KW-0547">Nucleotide-binding</keyword>
<evidence type="ECO:0000256" key="9">
    <source>
        <dbReference type="SAM" id="MobiDB-lite"/>
    </source>
</evidence>
<evidence type="ECO:0000313" key="13">
    <source>
        <dbReference type="Proteomes" id="UP001172708"/>
    </source>
</evidence>
<keyword evidence="5" id="KW-1278">Translocase</keyword>
<keyword evidence="6 10" id="KW-1133">Transmembrane helix</keyword>
<feature type="transmembrane region" description="Helical" evidence="10">
    <location>
        <begin position="299"/>
        <end position="321"/>
    </location>
</feature>
<evidence type="ECO:0000259" key="11">
    <source>
        <dbReference type="SMART" id="SM00831"/>
    </source>
</evidence>
<evidence type="ECO:0000256" key="2">
    <source>
        <dbReference type="ARBA" id="ARBA00022692"/>
    </source>
</evidence>
<dbReference type="InterPro" id="IPR023299">
    <property type="entry name" value="ATPase_P-typ_cyto_dom_N"/>
</dbReference>
<keyword evidence="13" id="KW-1185">Reference proteome</keyword>
<feature type="transmembrane region" description="Helical" evidence="10">
    <location>
        <begin position="659"/>
        <end position="680"/>
    </location>
</feature>
<feature type="transmembrane region" description="Helical" evidence="10">
    <location>
        <begin position="270"/>
        <end position="287"/>
    </location>
</feature>
<feature type="transmembrane region" description="Helical" evidence="10">
    <location>
        <begin position="824"/>
        <end position="849"/>
    </location>
</feature>
<evidence type="ECO:0000256" key="1">
    <source>
        <dbReference type="ARBA" id="ARBA00004651"/>
    </source>
</evidence>
<dbReference type="PRINTS" id="PR00119">
    <property type="entry name" value="CATATPASE"/>
</dbReference>
<gene>
    <name evidence="12" type="ORF">QQX02_02370</name>
</gene>
<dbReference type="Pfam" id="PF00122">
    <property type="entry name" value="E1-E2_ATPase"/>
    <property type="match status" value="1"/>
</dbReference>
<keyword evidence="4" id="KW-0067">ATP-binding</keyword>
<dbReference type="Gene3D" id="2.70.150.10">
    <property type="entry name" value="Calcium-transporting ATPase, cytoplasmic transduction domain A"/>
    <property type="match status" value="1"/>
</dbReference>
<dbReference type="InterPro" id="IPR006068">
    <property type="entry name" value="ATPase_P-typ_cation-transptr_C"/>
</dbReference>
<dbReference type="SMART" id="SM00831">
    <property type="entry name" value="Cation_ATPase_N"/>
    <property type="match status" value="1"/>
</dbReference>
<dbReference type="SFLD" id="SFLDS00003">
    <property type="entry name" value="Haloacid_Dehalogenase"/>
    <property type="match status" value="1"/>
</dbReference>
<dbReference type="Proteomes" id="UP001172708">
    <property type="component" value="Unassembled WGS sequence"/>
</dbReference>
<dbReference type="Gene3D" id="3.40.1110.10">
    <property type="entry name" value="Calcium-transporting ATPase, cytoplasmic domain N"/>
    <property type="match status" value="2"/>
</dbReference>
<dbReference type="Pfam" id="PF00690">
    <property type="entry name" value="Cation_ATPase_N"/>
    <property type="match status" value="1"/>
</dbReference>
<dbReference type="InterPro" id="IPR004014">
    <property type="entry name" value="ATPase_P-typ_cation-transptr_N"/>
</dbReference>
<evidence type="ECO:0000256" key="3">
    <source>
        <dbReference type="ARBA" id="ARBA00022741"/>
    </source>
</evidence>
<comment type="subcellular location">
    <subcellularLocation>
        <location evidence="1">Cell membrane</location>
        <topology evidence="1">Multi-pass membrane protein</topology>
    </subcellularLocation>
</comment>
<dbReference type="Pfam" id="PF00689">
    <property type="entry name" value="Cation_ATPase_C"/>
    <property type="match status" value="1"/>
</dbReference>
<dbReference type="SUPFAM" id="SSF56784">
    <property type="entry name" value="HAD-like"/>
    <property type="match status" value="1"/>
</dbReference>
<dbReference type="PANTHER" id="PTHR42861">
    <property type="entry name" value="CALCIUM-TRANSPORTING ATPASE"/>
    <property type="match status" value="1"/>
</dbReference>
<feature type="transmembrane region" description="Helical" evidence="10">
    <location>
        <begin position="800"/>
        <end position="818"/>
    </location>
</feature>
<evidence type="ECO:0000256" key="5">
    <source>
        <dbReference type="ARBA" id="ARBA00022967"/>
    </source>
</evidence>
<dbReference type="NCBIfam" id="TIGR01494">
    <property type="entry name" value="ATPase_P-type"/>
    <property type="match status" value="3"/>
</dbReference>
<dbReference type="Gene3D" id="3.40.50.1000">
    <property type="entry name" value="HAD superfamily/HAD-like"/>
    <property type="match status" value="2"/>
</dbReference>
<dbReference type="EMBL" id="JAUHQA010000001">
    <property type="protein sequence ID" value="MDN4479773.1"/>
    <property type="molecule type" value="Genomic_DNA"/>
</dbReference>
<feature type="region of interest" description="Disordered" evidence="9">
    <location>
        <begin position="1"/>
        <end position="36"/>
    </location>
</feature>
<proteinExistence type="predicted"/>
<dbReference type="RefSeq" id="WP_301140979.1">
    <property type="nucleotide sequence ID" value="NZ_JAUHQA010000001.1"/>
</dbReference>
<reference evidence="12" key="1">
    <citation type="submission" date="2023-06" db="EMBL/GenBank/DDBJ databases">
        <title>Egi l300058.</title>
        <authorList>
            <person name="Gao L."/>
            <person name="Fang B.-Z."/>
            <person name="Li W.-J."/>
        </authorList>
    </citation>
    <scope>NUCLEOTIDE SEQUENCE</scope>
    <source>
        <strain evidence="12">EGI L300058</strain>
    </source>
</reference>
<dbReference type="InterPro" id="IPR008250">
    <property type="entry name" value="ATPase_P-typ_transduc_dom_A_sf"/>
</dbReference>
<feature type="transmembrane region" description="Helical" evidence="10">
    <location>
        <begin position="736"/>
        <end position="758"/>
    </location>
</feature>
<dbReference type="PROSITE" id="PS00154">
    <property type="entry name" value="ATPASE_E1_E2"/>
    <property type="match status" value="1"/>
</dbReference>
<keyword evidence="7 10" id="KW-0472">Membrane</keyword>
<dbReference type="PRINTS" id="PR00120">
    <property type="entry name" value="HATPASE"/>
</dbReference>
<sequence length="861" mass="90931">MAALFARTPRDASGPGEDDAASLRAMPSPHSRPTDDVLTALDVDAGVGLTEEEARRRRERIGRNEIADDGGTPWWVLLWRQIAQAVIVLLLGAAVVGLFVGEVVEAIAILIALIVNVAVGFGTEFKAAKSMEALKNLLRTVAEVERDDRREEVDAADLVPGDIVGIESGEQVPADLRIIDAEGLQIDEAGLTGESASVTKDPSPVDSSTPLAERTCMAYMGTTVLAGRGRGVVVATGARTEMGRIAELTSSAEQTQAPLQAGLNHLSSRLAIGVVIGSIVLFLLGWWRGNDVTEMVEIAVALAIAVVPEGLPAVATLTMAVGMRRMAQGNALVRRLPAVETLGSTTVVCTDKTGTLTRNEMTVVETHVAEGAEDDHLWHASALCNDADIDQEGDPVGDPTEVALLEAAGKAGLDWRGLREASARDDEVPFDSASKRMAVVVDGIVHAKGAPEVILHPARDQALAHAAQTWATQGLRTLAFARGEASGDGDELFEGLRAVGVVGMHDPPRTQASAAVEALHGAGVRVVMITGDRPDTATAIGRQLGFRTERALTGAELAEMDPDELSALLQGDAIFARVAPEHKLRIIEALQAQGEVVAVTGDGVNDAPALRQADVGVAMGSGTDVAKDAADVVLLDDQFGTIELAVQEGRRIFTNIRRFGQYLFSWHVAEVAVITVAVLAGWPAPLAGLMILWNNLVIDVVPSFALALEPSRTDVMKEPPRDPREPVISRAVLRRIALHGLLVAATGFAAYGAAHLWLDLSNAQAQSITFLTMSLAQTLAVYNARSESGSGFRGARRNRWLWAALAVVGTLTMAAMTFPPLRDVLGLAAIPGVAWLVALVLALVPLVAVQTTRAVRSALAR</sequence>
<evidence type="ECO:0000313" key="12">
    <source>
        <dbReference type="EMBL" id="MDN4479773.1"/>
    </source>
</evidence>
<feature type="transmembrane region" description="Helical" evidence="10">
    <location>
        <begin position="82"/>
        <end position="100"/>
    </location>
</feature>
<dbReference type="Pfam" id="PF00702">
    <property type="entry name" value="Hydrolase"/>
    <property type="match status" value="1"/>
</dbReference>
<evidence type="ECO:0000256" key="7">
    <source>
        <dbReference type="ARBA" id="ARBA00023136"/>
    </source>
</evidence>
<dbReference type="InterPro" id="IPR044492">
    <property type="entry name" value="P_typ_ATPase_HD_dom"/>
</dbReference>
<dbReference type="InterPro" id="IPR018303">
    <property type="entry name" value="ATPase_P-typ_P_site"/>
</dbReference>
<accession>A0ABT8GEB0</accession>
<dbReference type="InterPro" id="IPR036412">
    <property type="entry name" value="HAD-like_sf"/>
</dbReference>
<keyword evidence="2 10" id="KW-0812">Transmembrane</keyword>
<dbReference type="SFLD" id="SFLDF00027">
    <property type="entry name" value="p-type_atpase"/>
    <property type="match status" value="1"/>
</dbReference>
<evidence type="ECO:0000256" key="6">
    <source>
        <dbReference type="ARBA" id="ARBA00022989"/>
    </source>
</evidence>
<dbReference type="InterPro" id="IPR023298">
    <property type="entry name" value="ATPase_P-typ_TM_dom_sf"/>
</dbReference>
<evidence type="ECO:0000256" key="4">
    <source>
        <dbReference type="ARBA" id="ARBA00022840"/>
    </source>
</evidence>
<evidence type="ECO:0000256" key="10">
    <source>
        <dbReference type="SAM" id="Phobius"/>
    </source>
</evidence>
<organism evidence="12 13">
    <name type="scientific">Demequina muriae</name>
    <dbReference type="NCBI Taxonomy" id="3051664"/>
    <lineage>
        <taxon>Bacteria</taxon>
        <taxon>Bacillati</taxon>
        <taxon>Actinomycetota</taxon>
        <taxon>Actinomycetes</taxon>
        <taxon>Micrococcales</taxon>
        <taxon>Demequinaceae</taxon>
        <taxon>Demequina</taxon>
    </lineage>
</organism>
<dbReference type="InterPro" id="IPR059000">
    <property type="entry name" value="ATPase_P-type_domA"/>
</dbReference>